<dbReference type="SUPFAM" id="SSF52540">
    <property type="entry name" value="P-loop containing nucleoside triphosphate hydrolases"/>
    <property type="match status" value="1"/>
</dbReference>
<reference evidence="8 9" key="1">
    <citation type="submission" date="2016-10" db="EMBL/GenBank/DDBJ databases">
        <authorList>
            <person name="de Groot N.N."/>
        </authorList>
    </citation>
    <scope>NUCLEOTIDE SEQUENCE [LARGE SCALE GENOMIC DNA]</scope>
    <source>
        <strain evidence="8 9">DSM 44215</strain>
    </source>
</reference>
<keyword evidence="4 8" id="KW-0067">ATP-binding</keyword>
<evidence type="ECO:0000256" key="3">
    <source>
        <dbReference type="ARBA" id="ARBA00022741"/>
    </source>
</evidence>
<proteinExistence type="predicted"/>
<feature type="compositionally biased region" description="Low complexity" evidence="6">
    <location>
        <begin position="9"/>
        <end position="35"/>
    </location>
</feature>
<dbReference type="EMBL" id="FNLM01000036">
    <property type="protein sequence ID" value="SDU84078.1"/>
    <property type="molecule type" value="Genomic_DNA"/>
</dbReference>
<dbReference type="InterPro" id="IPR050763">
    <property type="entry name" value="ABC_transporter_ATP-binding"/>
</dbReference>
<comment type="subcellular location">
    <subcellularLocation>
        <location evidence="1">Cell membrane</location>
        <topology evidence="1">Peripheral membrane protein</topology>
    </subcellularLocation>
</comment>
<feature type="compositionally biased region" description="Basic and acidic residues" evidence="6">
    <location>
        <begin position="422"/>
        <end position="436"/>
    </location>
</feature>
<accession>A0A1H2LTR0</accession>
<dbReference type="STRING" id="158898.SAMN04488548_136817"/>
<dbReference type="PANTHER" id="PTHR42711:SF19">
    <property type="entry name" value="DOXORUBICIN RESISTANCE ATP-BINDING PROTEIN DRRA"/>
    <property type="match status" value="1"/>
</dbReference>
<dbReference type="SMART" id="SM00382">
    <property type="entry name" value="AAA"/>
    <property type="match status" value="1"/>
</dbReference>
<dbReference type="PANTHER" id="PTHR42711">
    <property type="entry name" value="ABC TRANSPORTER ATP-BINDING PROTEIN"/>
    <property type="match status" value="1"/>
</dbReference>
<dbReference type="AlphaFoldDB" id="A0A1H2LTR0"/>
<dbReference type="Gene3D" id="3.40.50.300">
    <property type="entry name" value="P-loop containing nucleotide triphosphate hydrolases"/>
    <property type="match status" value="1"/>
</dbReference>
<dbReference type="InterPro" id="IPR017871">
    <property type="entry name" value="ABC_transporter-like_CS"/>
</dbReference>
<dbReference type="InterPro" id="IPR003593">
    <property type="entry name" value="AAA+_ATPase"/>
</dbReference>
<protein>
    <submittedName>
        <fullName evidence="8">ABC-2 type transport system ATP-binding protein</fullName>
    </submittedName>
</protein>
<dbReference type="GO" id="GO:0005524">
    <property type="term" value="F:ATP binding"/>
    <property type="evidence" value="ECO:0007669"/>
    <property type="project" value="UniProtKB-KW"/>
</dbReference>
<dbReference type="InterPro" id="IPR027417">
    <property type="entry name" value="P-loop_NTPase"/>
</dbReference>
<dbReference type="GO" id="GO:0016887">
    <property type="term" value="F:ATP hydrolysis activity"/>
    <property type="evidence" value="ECO:0007669"/>
    <property type="project" value="InterPro"/>
</dbReference>
<dbReference type="Pfam" id="PF00005">
    <property type="entry name" value="ABC_tran"/>
    <property type="match status" value="1"/>
</dbReference>
<dbReference type="InterPro" id="IPR003439">
    <property type="entry name" value="ABC_transporter-like_ATP-bd"/>
</dbReference>
<organism evidence="8 9">
    <name type="scientific">Gordonia westfalica</name>
    <dbReference type="NCBI Taxonomy" id="158898"/>
    <lineage>
        <taxon>Bacteria</taxon>
        <taxon>Bacillati</taxon>
        <taxon>Actinomycetota</taxon>
        <taxon>Actinomycetes</taxon>
        <taxon>Mycobacteriales</taxon>
        <taxon>Gordoniaceae</taxon>
        <taxon>Gordonia</taxon>
    </lineage>
</organism>
<dbReference type="PROSITE" id="PS00211">
    <property type="entry name" value="ABC_TRANSPORTER_1"/>
    <property type="match status" value="1"/>
</dbReference>
<evidence type="ECO:0000256" key="6">
    <source>
        <dbReference type="SAM" id="MobiDB-lite"/>
    </source>
</evidence>
<evidence type="ECO:0000256" key="4">
    <source>
        <dbReference type="ARBA" id="ARBA00022840"/>
    </source>
</evidence>
<feature type="region of interest" description="Disordered" evidence="6">
    <location>
        <begin position="1"/>
        <end position="35"/>
    </location>
</feature>
<dbReference type="PROSITE" id="PS50893">
    <property type="entry name" value="ABC_TRANSPORTER_2"/>
    <property type="match status" value="1"/>
</dbReference>
<evidence type="ECO:0000313" key="9">
    <source>
        <dbReference type="Proteomes" id="UP000183180"/>
    </source>
</evidence>
<evidence type="ECO:0000313" key="8">
    <source>
        <dbReference type="EMBL" id="SDU84078.1"/>
    </source>
</evidence>
<gene>
    <name evidence="8" type="ORF">SAMN04488548_136817</name>
</gene>
<feature type="domain" description="ABC transporter" evidence="7">
    <location>
        <begin position="40"/>
        <end position="278"/>
    </location>
</feature>
<feature type="region of interest" description="Disordered" evidence="6">
    <location>
        <begin position="304"/>
        <end position="325"/>
    </location>
</feature>
<sequence>MGRHSMTDTAVNGTAVTETAVTETAVTGTTPSETTTPYALELRGLRKTFRTGLFGRGPRVRALDGLDLTVPTGTVHALLGPNGAGKTTAVRAVATLMTPDEGSVLVDGVDAVADPGAVREIIGVSGQYAAVDGNLTGFENLRMVGQLYGQSRAVASERARELIADLNLEDAADRPMRTYSGGMRRRLDLAGALINRPSLVILDEPTTGLDPRGRRQMWEVIAEQVASGATVLLTTQYLEEADALADEITVIDHGTIRAQGSAADLKAATGGSILTVELARPSPVAHEDDTGDEQVAATLTGIGAGRAERLDPGDGSAPGRWSVPVEDGTRSAVTAVRALAAVGVEVVDAVVSTPTLDDVFLTLTERATHPGADTRGTGETRDAPTDSDMTDTGPGRNGKAINAFAGPDDHSVVGTDDNDADVSDKPTNRSEREHVH</sequence>
<evidence type="ECO:0000256" key="1">
    <source>
        <dbReference type="ARBA" id="ARBA00004202"/>
    </source>
</evidence>
<name>A0A1H2LTR0_9ACTN</name>
<feature type="region of interest" description="Disordered" evidence="6">
    <location>
        <begin position="367"/>
        <end position="436"/>
    </location>
</feature>
<dbReference type="GO" id="GO:0005886">
    <property type="term" value="C:plasma membrane"/>
    <property type="evidence" value="ECO:0007669"/>
    <property type="project" value="UniProtKB-SubCell"/>
</dbReference>
<dbReference type="Proteomes" id="UP000183180">
    <property type="component" value="Unassembled WGS sequence"/>
</dbReference>
<evidence type="ECO:0000256" key="2">
    <source>
        <dbReference type="ARBA" id="ARBA00022448"/>
    </source>
</evidence>
<dbReference type="GO" id="GO:0046677">
    <property type="term" value="P:response to antibiotic"/>
    <property type="evidence" value="ECO:0007669"/>
    <property type="project" value="UniProtKB-KW"/>
</dbReference>
<keyword evidence="2" id="KW-0813">Transport</keyword>
<evidence type="ECO:0000259" key="7">
    <source>
        <dbReference type="PROSITE" id="PS50893"/>
    </source>
</evidence>
<dbReference type="RefSeq" id="WP_425284628.1">
    <property type="nucleotide sequence ID" value="NZ_FNLM01000036.1"/>
</dbReference>
<keyword evidence="5" id="KW-0046">Antibiotic resistance</keyword>
<evidence type="ECO:0000256" key="5">
    <source>
        <dbReference type="ARBA" id="ARBA00023251"/>
    </source>
</evidence>
<keyword evidence="3" id="KW-0547">Nucleotide-binding</keyword>